<comment type="caution">
    <text evidence="2">The sequence shown here is derived from an EMBL/GenBank/DDBJ whole genome shotgun (WGS) entry which is preliminary data.</text>
</comment>
<organism evidence="2 3">
    <name type="scientific">Candidatus Chisholmbacteria bacterium RIFCSPHIGHO2_01_FULL_52_32</name>
    <dbReference type="NCBI Taxonomy" id="1797591"/>
    <lineage>
        <taxon>Bacteria</taxon>
        <taxon>Candidatus Chisholmiibacteriota</taxon>
    </lineage>
</organism>
<feature type="domain" description="PIN" evidence="1">
    <location>
        <begin position="8"/>
        <end position="130"/>
    </location>
</feature>
<dbReference type="EMBL" id="MHCJ01000003">
    <property type="protein sequence ID" value="OGY18789.1"/>
    <property type="molecule type" value="Genomic_DNA"/>
</dbReference>
<dbReference type="Pfam" id="PF01850">
    <property type="entry name" value="PIN"/>
    <property type="match status" value="1"/>
</dbReference>
<protein>
    <recommendedName>
        <fullName evidence="1">PIN domain-containing protein</fullName>
    </recommendedName>
</protein>
<gene>
    <name evidence="2" type="ORF">A2786_04825</name>
</gene>
<evidence type="ECO:0000313" key="2">
    <source>
        <dbReference type="EMBL" id="OGY18789.1"/>
    </source>
</evidence>
<reference evidence="2 3" key="1">
    <citation type="journal article" date="2016" name="Nat. Commun.">
        <title>Thousands of microbial genomes shed light on interconnected biogeochemical processes in an aquifer system.</title>
        <authorList>
            <person name="Anantharaman K."/>
            <person name="Brown C.T."/>
            <person name="Hug L.A."/>
            <person name="Sharon I."/>
            <person name="Castelle C.J."/>
            <person name="Probst A.J."/>
            <person name="Thomas B.C."/>
            <person name="Singh A."/>
            <person name="Wilkins M.J."/>
            <person name="Karaoz U."/>
            <person name="Brodie E.L."/>
            <person name="Williams K.H."/>
            <person name="Hubbard S.S."/>
            <person name="Banfield J.F."/>
        </authorList>
    </citation>
    <scope>NUCLEOTIDE SEQUENCE [LARGE SCALE GENOMIC DNA]</scope>
</reference>
<dbReference type="AlphaFoldDB" id="A0A1G1VTR4"/>
<name>A0A1G1VTR4_9BACT</name>
<evidence type="ECO:0000313" key="3">
    <source>
        <dbReference type="Proteomes" id="UP000179233"/>
    </source>
</evidence>
<proteinExistence type="predicted"/>
<dbReference type="Gene3D" id="3.40.50.1010">
    <property type="entry name" value="5'-nuclease"/>
    <property type="match status" value="1"/>
</dbReference>
<dbReference type="SUPFAM" id="SSF88723">
    <property type="entry name" value="PIN domain-like"/>
    <property type="match status" value="1"/>
</dbReference>
<accession>A0A1G1VTR4</accession>
<dbReference type="Proteomes" id="UP000179233">
    <property type="component" value="Unassembled WGS sequence"/>
</dbReference>
<sequence>MRKISSVTLDSMIFVYLFEEDKRFIKKIKPLFENIENGRLKALTSIISPLEVLSAPKLEKVPEKRTAFRRFFQKTPNLVVQALSWEVMEKAAEMRRRHFSLRTPDSIQLATAVVTKSQLFITNDEKLKKLRIMNLTISLVNELNIQKYSKISRSSS</sequence>
<evidence type="ECO:0000259" key="1">
    <source>
        <dbReference type="Pfam" id="PF01850"/>
    </source>
</evidence>
<dbReference type="InterPro" id="IPR002716">
    <property type="entry name" value="PIN_dom"/>
</dbReference>
<dbReference type="InterPro" id="IPR029060">
    <property type="entry name" value="PIN-like_dom_sf"/>
</dbReference>